<comment type="caution">
    <text evidence="1">The sequence shown here is derived from an EMBL/GenBank/DDBJ whole genome shotgun (WGS) entry which is preliminary data.</text>
</comment>
<accession>A0AA36JRB9</accession>
<protein>
    <submittedName>
        <fullName evidence="1">Uncharacterized protein</fullName>
    </submittedName>
</protein>
<gene>
    <name evidence="1" type="ORF">EVOR1521_LOCUS31137</name>
</gene>
<dbReference type="EMBL" id="CAUJNA010003810">
    <property type="protein sequence ID" value="CAJ1410292.1"/>
    <property type="molecule type" value="Genomic_DNA"/>
</dbReference>
<evidence type="ECO:0000313" key="2">
    <source>
        <dbReference type="Proteomes" id="UP001178507"/>
    </source>
</evidence>
<keyword evidence="2" id="KW-1185">Reference proteome</keyword>
<dbReference type="Proteomes" id="UP001178507">
    <property type="component" value="Unassembled WGS sequence"/>
</dbReference>
<evidence type="ECO:0000313" key="1">
    <source>
        <dbReference type="EMBL" id="CAJ1410292.1"/>
    </source>
</evidence>
<sequence>MSAILRVEGKADELILIELQSTMYMEDGCYSYYMLFNDGSKLADQDLGILEVTKEGNATLTNGPRALYGKMQELKSPLVLMERKGQDGDVILAARGVVHRKAVFNQRPQLSV</sequence>
<organism evidence="1 2">
    <name type="scientific">Effrenium voratum</name>
    <dbReference type="NCBI Taxonomy" id="2562239"/>
    <lineage>
        <taxon>Eukaryota</taxon>
        <taxon>Sar</taxon>
        <taxon>Alveolata</taxon>
        <taxon>Dinophyceae</taxon>
        <taxon>Suessiales</taxon>
        <taxon>Symbiodiniaceae</taxon>
        <taxon>Effrenium</taxon>
    </lineage>
</organism>
<dbReference type="AlphaFoldDB" id="A0AA36JRB9"/>
<name>A0AA36JRB9_9DINO</name>
<reference evidence="1" key="1">
    <citation type="submission" date="2023-08" db="EMBL/GenBank/DDBJ databases">
        <authorList>
            <person name="Chen Y."/>
            <person name="Shah S."/>
            <person name="Dougan E. K."/>
            <person name="Thang M."/>
            <person name="Chan C."/>
        </authorList>
    </citation>
    <scope>NUCLEOTIDE SEQUENCE</scope>
</reference>
<proteinExistence type="predicted"/>